<name>B0DT92_LACBS</name>
<reference evidence="3 4" key="1">
    <citation type="journal article" date="2008" name="Nature">
        <title>The genome of Laccaria bicolor provides insights into mycorrhizal symbiosis.</title>
        <authorList>
            <person name="Martin F."/>
            <person name="Aerts A."/>
            <person name="Ahren D."/>
            <person name="Brun A."/>
            <person name="Danchin E.G.J."/>
            <person name="Duchaussoy F."/>
            <person name="Gibon J."/>
            <person name="Kohler A."/>
            <person name="Lindquist E."/>
            <person name="Pereda V."/>
            <person name="Salamov A."/>
            <person name="Shapiro H.J."/>
            <person name="Wuyts J."/>
            <person name="Blaudez D."/>
            <person name="Buee M."/>
            <person name="Brokstein P."/>
            <person name="Canbaeck B."/>
            <person name="Cohen D."/>
            <person name="Courty P.E."/>
            <person name="Coutinho P.M."/>
            <person name="Delaruelle C."/>
            <person name="Detter J.C."/>
            <person name="Deveau A."/>
            <person name="DiFazio S."/>
            <person name="Duplessis S."/>
            <person name="Fraissinet-Tachet L."/>
            <person name="Lucic E."/>
            <person name="Frey-Klett P."/>
            <person name="Fourrey C."/>
            <person name="Feussner I."/>
            <person name="Gay G."/>
            <person name="Grimwood J."/>
            <person name="Hoegger P.J."/>
            <person name="Jain P."/>
            <person name="Kilaru S."/>
            <person name="Labbe J."/>
            <person name="Lin Y.C."/>
            <person name="Legue V."/>
            <person name="Le Tacon F."/>
            <person name="Marmeisse R."/>
            <person name="Melayah D."/>
            <person name="Montanini B."/>
            <person name="Muratet M."/>
            <person name="Nehls U."/>
            <person name="Niculita-Hirzel H."/>
            <person name="Oudot-Le Secq M.P."/>
            <person name="Peter M."/>
            <person name="Quesneville H."/>
            <person name="Rajashekar B."/>
            <person name="Reich M."/>
            <person name="Rouhier N."/>
            <person name="Schmutz J."/>
            <person name="Yin T."/>
            <person name="Chalot M."/>
            <person name="Henrissat B."/>
            <person name="Kuees U."/>
            <person name="Lucas S."/>
            <person name="Van de Peer Y."/>
            <person name="Podila G.K."/>
            <person name="Polle A."/>
            <person name="Pukkila P.J."/>
            <person name="Richardson P.M."/>
            <person name="Rouze P."/>
            <person name="Sanders I.R."/>
            <person name="Stajich J.E."/>
            <person name="Tunlid A."/>
            <person name="Tuskan G."/>
            <person name="Grigoriev I.V."/>
        </authorList>
    </citation>
    <scope>NUCLEOTIDE SEQUENCE [LARGE SCALE GENOMIC DNA]</scope>
    <source>
        <strain evidence="4">S238N-H82 / ATCC MYA-4686</strain>
    </source>
</reference>
<dbReference type="InParanoid" id="B0DT92"/>
<proteinExistence type="predicted"/>
<evidence type="ECO:0000256" key="2">
    <source>
        <dbReference type="SAM" id="MobiDB-lite"/>
    </source>
</evidence>
<dbReference type="PANTHER" id="PTHR35870">
    <property type="entry name" value="PROTEIN, PUTATIVE (AFU_ORTHOLOGUE AFUA_5G03330)-RELATED"/>
    <property type="match status" value="1"/>
</dbReference>
<keyword evidence="1" id="KW-0560">Oxidoreductase</keyword>
<evidence type="ECO:0000313" key="3">
    <source>
        <dbReference type="EMBL" id="EDR02236.1"/>
    </source>
</evidence>
<dbReference type="AlphaFoldDB" id="B0DT92"/>
<evidence type="ECO:0000256" key="1">
    <source>
        <dbReference type="ARBA" id="ARBA00023002"/>
    </source>
</evidence>
<dbReference type="PANTHER" id="PTHR35870:SF1">
    <property type="entry name" value="PROTEIN, PUTATIVE (AFU_ORTHOLOGUE AFUA_5G03330)-RELATED"/>
    <property type="match status" value="1"/>
</dbReference>
<dbReference type="InterPro" id="IPR025337">
    <property type="entry name" value="Questin_oxidase-like"/>
</dbReference>
<dbReference type="HOGENOM" id="CLU_019145_1_0_1"/>
<dbReference type="GeneID" id="6082827"/>
<dbReference type="GO" id="GO:0016491">
    <property type="term" value="F:oxidoreductase activity"/>
    <property type="evidence" value="ECO:0007669"/>
    <property type="project" value="UniProtKB-KW"/>
</dbReference>
<evidence type="ECO:0000313" key="4">
    <source>
        <dbReference type="Proteomes" id="UP000001194"/>
    </source>
</evidence>
<feature type="compositionally biased region" description="Polar residues" evidence="2">
    <location>
        <begin position="250"/>
        <end position="260"/>
    </location>
</feature>
<dbReference type="EMBL" id="DS547132">
    <property type="protein sequence ID" value="EDR02236.1"/>
    <property type="molecule type" value="Genomic_DNA"/>
</dbReference>
<dbReference type="Pfam" id="PF14027">
    <property type="entry name" value="Questin_oxidase"/>
    <property type="match status" value="1"/>
</dbReference>
<accession>B0DT92</accession>
<organism evidence="4">
    <name type="scientific">Laccaria bicolor (strain S238N-H82 / ATCC MYA-4686)</name>
    <name type="common">Bicoloured deceiver</name>
    <name type="synonym">Laccaria laccata var. bicolor</name>
    <dbReference type="NCBI Taxonomy" id="486041"/>
    <lineage>
        <taxon>Eukaryota</taxon>
        <taxon>Fungi</taxon>
        <taxon>Dikarya</taxon>
        <taxon>Basidiomycota</taxon>
        <taxon>Agaricomycotina</taxon>
        <taxon>Agaricomycetes</taxon>
        <taxon>Agaricomycetidae</taxon>
        <taxon>Agaricales</taxon>
        <taxon>Agaricineae</taxon>
        <taxon>Hydnangiaceae</taxon>
        <taxon>Laccaria</taxon>
    </lineage>
</organism>
<dbReference type="OrthoDB" id="10004862at2759"/>
<keyword evidence="4" id="KW-1185">Reference proteome</keyword>
<feature type="compositionally biased region" description="Low complexity" evidence="2">
    <location>
        <begin position="20"/>
        <end position="29"/>
    </location>
</feature>
<feature type="region of interest" description="Disordered" evidence="2">
    <location>
        <begin position="250"/>
        <end position="276"/>
    </location>
</feature>
<dbReference type="KEGG" id="lbc:LACBIDRAFT_309880"/>
<feature type="region of interest" description="Disordered" evidence="2">
    <location>
        <begin position="1"/>
        <end position="33"/>
    </location>
</feature>
<gene>
    <name evidence="3" type="ORF">LACBIDRAFT_309880</name>
</gene>
<dbReference type="Proteomes" id="UP000001194">
    <property type="component" value="Unassembled WGS sequence"/>
</dbReference>
<protein>
    <submittedName>
        <fullName evidence="3">Predicted protein</fullName>
    </submittedName>
</protein>
<dbReference type="RefSeq" id="XP_001887181.1">
    <property type="nucleotide sequence ID" value="XM_001887146.1"/>
</dbReference>
<sequence>MTSTLDFLFPTPSAPPSPLSPSHGSGISPQSTGALQKVLKDNHERWHIFFNDKRFHNHITHRALAMWSLGADGAIIEAAYKLDSSYQRPAFKSPNVINEHNFNEHLGDERYYQAYRAFFTRFIQDKGIPAAVEEFIFSHKANLGPDPNLSIDKRPQMLDRFLSGLLHPIIHTGYGAEFRLPGMVVEGLAETAVHVPTSTDLIPASLFEDAGSLGNVAASAGEAIGSAFSSTVHAFDHALDTVLPRSLHLNTDRTGSTNYPPASAPPRNIRLRNNEGPPNTHALTILARVLRDPRFAPSATTERDDAKIYAATIKLHAPAIVEYAAQWTINLEALKNGKGEVERKVEELAWTVCLLYGVAGWTGRAKERFNADFFFLHLVTSSTFLPSILAIVSPHSQARFLRAYLTVVLTIYVARGRPSLDLPGFFSEPLGFTPPGAQPSPHEGVLPSVNAKEAVTPNPFLSIIQTSVVHPDEHLPKVQRSLATWAQMFGTRVSEVTKQGRLYVKSDTPGLAGMQKKSDAAAGGEAAGLGMGWGMDAFTDDAEELGEYHASHLDAEGRADHELVATELPGAEYIDGTLFVRTAELTANRMGWVREGQKPGEFWDFRGFYGDDDKKAVRRAKF</sequence>